<dbReference type="CDD" id="cd09272">
    <property type="entry name" value="RNase_HI_RT_Ty1"/>
    <property type="match status" value="1"/>
</dbReference>
<gene>
    <name evidence="1" type="ORF">MTR67_031549</name>
</gene>
<accession>A0AAF0ZHS7</accession>
<name>A0AAF0ZHS7_SOLVR</name>
<dbReference type="AlphaFoldDB" id="A0AAF0ZHS7"/>
<dbReference type="EMBL" id="CP133618">
    <property type="protein sequence ID" value="WMV38164.1"/>
    <property type="molecule type" value="Genomic_DNA"/>
</dbReference>
<dbReference type="PANTHER" id="PTHR11439">
    <property type="entry name" value="GAG-POL-RELATED RETROTRANSPOSON"/>
    <property type="match status" value="1"/>
</dbReference>
<evidence type="ECO:0000313" key="1">
    <source>
        <dbReference type="EMBL" id="WMV38164.1"/>
    </source>
</evidence>
<dbReference type="PANTHER" id="PTHR11439:SF499">
    <property type="entry name" value="PPC DOMAIN-CONTAINING PROTEIN"/>
    <property type="match status" value="1"/>
</dbReference>
<dbReference type="Proteomes" id="UP001234989">
    <property type="component" value="Chromosome 7"/>
</dbReference>
<protein>
    <submittedName>
        <fullName evidence="1">Uncharacterized protein</fullName>
    </submittedName>
</protein>
<sequence length="88" mass="10011">MATTVTELVWLKGLFSELGVEVTYPLKLFCDSKAATHIAAHPIFHERTKHIEIDCNFVRKKKILGRIDTHSTYRYQGTTSKSAKKGFV</sequence>
<keyword evidence="2" id="KW-1185">Reference proteome</keyword>
<evidence type="ECO:0000313" key="2">
    <source>
        <dbReference type="Proteomes" id="UP001234989"/>
    </source>
</evidence>
<proteinExistence type="predicted"/>
<organism evidence="1 2">
    <name type="scientific">Solanum verrucosum</name>
    <dbReference type="NCBI Taxonomy" id="315347"/>
    <lineage>
        <taxon>Eukaryota</taxon>
        <taxon>Viridiplantae</taxon>
        <taxon>Streptophyta</taxon>
        <taxon>Embryophyta</taxon>
        <taxon>Tracheophyta</taxon>
        <taxon>Spermatophyta</taxon>
        <taxon>Magnoliopsida</taxon>
        <taxon>eudicotyledons</taxon>
        <taxon>Gunneridae</taxon>
        <taxon>Pentapetalae</taxon>
        <taxon>asterids</taxon>
        <taxon>lamiids</taxon>
        <taxon>Solanales</taxon>
        <taxon>Solanaceae</taxon>
        <taxon>Solanoideae</taxon>
        <taxon>Solaneae</taxon>
        <taxon>Solanum</taxon>
    </lineage>
</organism>
<reference evidence="1" key="1">
    <citation type="submission" date="2023-08" db="EMBL/GenBank/DDBJ databases">
        <title>A de novo genome assembly of Solanum verrucosum Schlechtendal, a Mexican diploid species geographically isolated from the other diploid A-genome species in potato relatives.</title>
        <authorList>
            <person name="Hosaka K."/>
        </authorList>
    </citation>
    <scope>NUCLEOTIDE SEQUENCE</scope>
    <source>
        <tissue evidence="1">Young leaves</tissue>
    </source>
</reference>